<keyword evidence="3" id="KW-1185">Reference proteome</keyword>
<evidence type="ECO:0000259" key="1">
    <source>
        <dbReference type="Pfam" id="PF13335"/>
    </source>
</evidence>
<gene>
    <name evidence="2" type="ORF">ESZ48_09920</name>
</gene>
<protein>
    <recommendedName>
        <fullName evidence="1">Mg chelatase-related protein C-terminal domain-containing protein</fullName>
    </recommendedName>
</protein>
<evidence type="ECO:0000313" key="2">
    <source>
        <dbReference type="EMBL" id="RXJ50311.1"/>
    </source>
</evidence>
<name>A0A4Q0XGD8_9FLAO</name>
<dbReference type="Proteomes" id="UP000289792">
    <property type="component" value="Unassembled WGS sequence"/>
</dbReference>
<reference evidence="2 3" key="1">
    <citation type="submission" date="2019-01" db="EMBL/GenBank/DDBJ databases">
        <title>Genome sequence of the Antarctic species Gelidibacter gilvus ACAM 158(T).</title>
        <authorList>
            <person name="Bowman J.P."/>
        </authorList>
    </citation>
    <scope>NUCLEOTIDE SEQUENCE [LARGE SCALE GENOMIC DNA]</scope>
    <source>
        <strain evidence="2 3">IC158</strain>
    </source>
</reference>
<organism evidence="2 3">
    <name type="scientific">Gelidibacter gilvus</name>
    <dbReference type="NCBI Taxonomy" id="59602"/>
    <lineage>
        <taxon>Bacteria</taxon>
        <taxon>Pseudomonadati</taxon>
        <taxon>Bacteroidota</taxon>
        <taxon>Flavobacteriia</taxon>
        <taxon>Flavobacteriales</taxon>
        <taxon>Flavobacteriaceae</taxon>
        <taxon>Gelidibacter</taxon>
    </lineage>
</organism>
<dbReference type="EMBL" id="SDDZ01000004">
    <property type="protein sequence ID" value="RXJ50311.1"/>
    <property type="molecule type" value="Genomic_DNA"/>
</dbReference>
<sequence length="77" mass="8696">MPAKAGISCLKDNFNSIKKNRLPIIKTLNLNLWDRSNIRILKVSRTIADLEGVDHLKGGHISEAIQNRFLDKEGWLG</sequence>
<dbReference type="Pfam" id="PF13335">
    <property type="entry name" value="Mg_chelatase_C"/>
    <property type="match status" value="1"/>
</dbReference>
<dbReference type="InterPro" id="IPR025158">
    <property type="entry name" value="Mg_chelat-rel_C"/>
</dbReference>
<feature type="domain" description="Mg chelatase-related protein C-terminal" evidence="1">
    <location>
        <begin position="29"/>
        <end position="68"/>
    </location>
</feature>
<dbReference type="AlphaFoldDB" id="A0A4Q0XGD8"/>
<proteinExistence type="predicted"/>
<accession>A0A4Q0XGD8</accession>
<comment type="caution">
    <text evidence="2">The sequence shown here is derived from an EMBL/GenBank/DDBJ whole genome shotgun (WGS) entry which is preliminary data.</text>
</comment>
<dbReference type="OrthoDB" id="9813147at2"/>
<evidence type="ECO:0000313" key="3">
    <source>
        <dbReference type="Proteomes" id="UP000289792"/>
    </source>
</evidence>